<organism evidence="2">
    <name type="scientific">Anopheles triannulatus</name>
    <dbReference type="NCBI Taxonomy" id="58253"/>
    <lineage>
        <taxon>Eukaryota</taxon>
        <taxon>Metazoa</taxon>
        <taxon>Ecdysozoa</taxon>
        <taxon>Arthropoda</taxon>
        <taxon>Hexapoda</taxon>
        <taxon>Insecta</taxon>
        <taxon>Pterygota</taxon>
        <taxon>Neoptera</taxon>
        <taxon>Endopterygota</taxon>
        <taxon>Diptera</taxon>
        <taxon>Nematocera</taxon>
        <taxon>Culicoidea</taxon>
        <taxon>Culicidae</taxon>
        <taxon>Anophelinae</taxon>
        <taxon>Anopheles</taxon>
    </lineage>
</organism>
<feature type="signal peptide" evidence="1">
    <location>
        <begin position="1"/>
        <end position="21"/>
    </location>
</feature>
<keyword evidence="1" id="KW-0732">Signal</keyword>
<dbReference type="AlphaFoldDB" id="A0A2M4B3S1"/>
<evidence type="ECO:0000256" key="1">
    <source>
        <dbReference type="SAM" id="SignalP"/>
    </source>
</evidence>
<dbReference type="EMBL" id="GGFK01014366">
    <property type="protein sequence ID" value="MBW47687.1"/>
    <property type="molecule type" value="Transcribed_RNA"/>
</dbReference>
<sequence>MCPCHVLVCVILLLLTNDVEGRSLSVLQRSSSICYICILVNLCHVVLVSRHTHTYTHAHIHTCCTKLINLFHAHSNQNLPFFLSHTHNHTIKGYYLTCEYMA</sequence>
<reference evidence="2" key="1">
    <citation type="submission" date="2018-01" db="EMBL/GenBank/DDBJ databases">
        <title>An insight into the sialome of Amazonian anophelines.</title>
        <authorList>
            <person name="Ribeiro J.M."/>
            <person name="Scarpassa V."/>
            <person name="Calvo E."/>
        </authorList>
    </citation>
    <scope>NUCLEOTIDE SEQUENCE</scope>
    <source>
        <tissue evidence="2">Salivary glands</tissue>
    </source>
</reference>
<name>A0A2M4B3S1_9DIPT</name>
<evidence type="ECO:0000313" key="2">
    <source>
        <dbReference type="EMBL" id="MBW47687.1"/>
    </source>
</evidence>
<accession>A0A2M4B3S1</accession>
<feature type="chain" id="PRO_5014663021" evidence="1">
    <location>
        <begin position="22"/>
        <end position="102"/>
    </location>
</feature>
<protein>
    <submittedName>
        <fullName evidence="2">Putative secreted protein</fullName>
    </submittedName>
</protein>
<proteinExistence type="predicted"/>